<evidence type="ECO:0000313" key="2">
    <source>
        <dbReference type="Proteomes" id="UP001446871"/>
    </source>
</evidence>
<reference evidence="1 2" key="1">
    <citation type="submission" date="2023-01" db="EMBL/GenBank/DDBJ databases">
        <title>Analysis of 21 Apiospora genomes using comparative genomics revels a genus with tremendous synthesis potential of carbohydrate active enzymes and secondary metabolites.</title>
        <authorList>
            <person name="Sorensen T."/>
        </authorList>
    </citation>
    <scope>NUCLEOTIDE SEQUENCE [LARGE SCALE GENOMIC DNA]</scope>
    <source>
        <strain evidence="1 2">CBS 83171</strain>
    </source>
</reference>
<protein>
    <submittedName>
        <fullName evidence="1">Uncharacterized protein</fullName>
    </submittedName>
</protein>
<gene>
    <name evidence="1" type="ORF">PG996_003005</name>
</gene>
<name>A0ABR1W2Y8_9PEZI</name>
<evidence type="ECO:0000313" key="1">
    <source>
        <dbReference type="EMBL" id="KAK8076835.1"/>
    </source>
</evidence>
<keyword evidence="2" id="KW-1185">Reference proteome</keyword>
<accession>A0ABR1W2Y8</accession>
<proteinExistence type="predicted"/>
<dbReference type="EMBL" id="JAQQWM010000002">
    <property type="protein sequence ID" value="KAK8076835.1"/>
    <property type="molecule type" value="Genomic_DNA"/>
</dbReference>
<organism evidence="1 2">
    <name type="scientific">Apiospora saccharicola</name>
    <dbReference type="NCBI Taxonomy" id="335842"/>
    <lineage>
        <taxon>Eukaryota</taxon>
        <taxon>Fungi</taxon>
        <taxon>Dikarya</taxon>
        <taxon>Ascomycota</taxon>
        <taxon>Pezizomycotina</taxon>
        <taxon>Sordariomycetes</taxon>
        <taxon>Xylariomycetidae</taxon>
        <taxon>Amphisphaeriales</taxon>
        <taxon>Apiosporaceae</taxon>
        <taxon>Apiospora</taxon>
    </lineage>
</organism>
<dbReference type="Proteomes" id="UP001446871">
    <property type="component" value="Unassembled WGS sequence"/>
</dbReference>
<comment type="caution">
    <text evidence="1">The sequence shown here is derived from an EMBL/GenBank/DDBJ whole genome shotgun (WGS) entry which is preliminary data.</text>
</comment>
<sequence length="92" mass="9872">MWALVKGSINEGVTPDAQSTFLHAAPRVLTRNIGDFGGTGAQASTIAVTNALVHASGDAHRPFKRMFEWREEMKGVRSAEDAAQDEVDTGTD</sequence>